<keyword evidence="2" id="KW-1185">Reference proteome</keyword>
<protein>
    <recommendedName>
        <fullName evidence="3">Tellurite resistance protein TerB</fullName>
    </recommendedName>
</protein>
<dbReference type="InterPro" id="IPR029024">
    <property type="entry name" value="TerB-like"/>
</dbReference>
<dbReference type="SUPFAM" id="SSF158682">
    <property type="entry name" value="TerB-like"/>
    <property type="match status" value="1"/>
</dbReference>
<dbReference type="AlphaFoldDB" id="A0A0K6HWL9"/>
<dbReference type="CDD" id="cd07176">
    <property type="entry name" value="terB"/>
    <property type="match status" value="1"/>
</dbReference>
<organism evidence="1 2">
    <name type="scientific">Pannonibacter indicus</name>
    <dbReference type="NCBI Taxonomy" id="466044"/>
    <lineage>
        <taxon>Bacteria</taxon>
        <taxon>Pseudomonadati</taxon>
        <taxon>Pseudomonadota</taxon>
        <taxon>Alphaproteobacteria</taxon>
        <taxon>Hyphomicrobiales</taxon>
        <taxon>Stappiaceae</taxon>
        <taxon>Pannonibacter</taxon>
    </lineage>
</organism>
<sequence>MSKPFSIQEALIYVMVITSASDGLMTDNELATIGDVTRMLPVFDGFDPANVLPAAQRCTQLLQAEDGMNDVLTIIAETLPHLLYDTAYALAVEVAASDIAVSKEELRILQLLRDRFRLDKLTCAAIERGAIARYRLAG</sequence>
<dbReference type="Proteomes" id="UP000183900">
    <property type="component" value="Unassembled WGS sequence"/>
</dbReference>
<gene>
    <name evidence="1" type="ORF">Ga0061067_103472</name>
</gene>
<dbReference type="RefSeq" id="WP_055455216.1">
    <property type="nucleotide sequence ID" value="NZ_CYHE01000003.1"/>
</dbReference>
<accession>A0A0K6HWL9</accession>
<proteinExistence type="predicted"/>
<reference evidence="2" key="1">
    <citation type="submission" date="2015-08" db="EMBL/GenBank/DDBJ databases">
        <authorList>
            <person name="Varghese N."/>
        </authorList>
    </citation>
    <scope>NUCLEOTIDE SEQUENCE [LARGE SCALE GENOMIC DNA]</scope>
    <source>
        <strain evidence="2">DSM 23407</strain>
    </source>
</reference>
<dbReference type="Gene3D" id="1.10.3680.10">
    <property type="entry name" value="TerB-like"/>
    <property type="match status" value="1"/>
</dbReference>
<dbReference type="EMBL" id="CYHE01000003">
    <property type="protein sequence ID" value="CUA95188.1"/>
    <property type="molecule type" value="Genomic_DNA"/>
</dbReference>
<evidence type="ECO:0000313" key="2">
    <source>
        <dbReference type="Proteomes" id="UP000183900"/>
    </source>
</evidence>
<dbReference type="OrthoDB" id="8448017at2"/>
<evidence type="ECO:0008006" key="3">
    <source>
        <dbReference type="Google" id="ProtNLM"/>
    </source>
</evidence>
<evidence type="ECO:0000313" key="1">
    <source>
        <dbReference type="EMBL" id="CUA95188.1"/>
    </source>
</evidence>
<name>A0A0K6HWL9_9HYPH</name>